<comment type="caution">
    <text evidence="1">The sequence shown here is derived from an EMBL/GenBank/DDBJ whole genome shotgun (WGS) entry which is preliminary data.</text>
</comment>
<sequence>MRRQIFSQISTACGGGNFDDDGQRCLATTSKGYKLCCLLIRMHTDYDTHLRAASQIASVLVLAESIYAPTPEPPCMFPFNTDHGIRKSRLDRRKMPKLIVTTMALSRSSWSYIPHPSTGSPVACNSPCVLLESRSRIEVSSSSKHSGSRSMCIGPPLG</sequence>
<evidence type="ECO:0000313" key="2">
    <source>
        <dbReference type="Proteomes" id="UP000799754"/>
    </source>
</evidence>
<protein>
    <submittedName>
        <fullName evidence="1">Uncharacterized protein</fullName>
    </submittedName>
</protein>
<keyword evidence="2" id="KW-1185">Reference proteome</keyword>
<gene>
    <name evidence="1" type="ORF">BU25DRAFT_105272</name>
</gene>
<dbReference type="Proteomes" id="UP000799754">
    <property type="component" value="Unassembled WGS sequence"/>
</dbReference>
<dbReference type="EMBL" id="MU006723">
    <property type="protein sequence ID" value="KAF2625884.1"/>
    <property type="molecule type" value="Genomic_DNA"/>
</dbReference>
<reference evidence="1" key="1">
    <citation type="journal article" date="2020" name="Stud. Mycol.">
        <title>101 Dothideomycetes genomes: a test case for predicting lifestyles and emergence of pathogens.</title>
        <authorList>
            <person name="Haridas S."/>
            <person name="Albert R."/>
            <person name="Binder M."/>
            <person name="Bloem J."/>
            <person name="Labutti K."/>
            <person name="Salamov A."/>
            <person name="Andreopoulos B."/>
            <person name="Baker S."/>
            <person name="Barry K."/>
            <person name="Bills G."/>
            <person name="Bluhm B."/>
            <person name="Cannon C."/>
            <person name="Castanera R."/>
            <person name="Culley D."/>
            <person name="Daum C."/>
            <person name="Ezra D."/>
            <person name="Gonzalez J."/>
            <person name="Henrissat B."/>
            <person name="Kuo A."/>
            <person name="Liang C."/>
            <person name="Lipzen A."/>
            <person name="Lutzoni F."/>
            <person name="Magnuson J."/>
            <person name="Mondo S."/>
            <person name="Nolan M."/>
            <person name="Ohm R."/>
            <person name="Pangilinan J."/>
            <person name="Park H.-J."/>
            <person name="Ramirez L."/>
            <person name="Alfaro M."/>
            <person name="Sun H."/>
            <person name="Tritt A."/>
            <person name="Yoshinaga Y."/>
            <person name="Zwiers L.-H."/>
            <person name="Turgeon B."/>
            <person name="Goodwin S."/>
            <person name="Spatafora J."/>
            <person name="Crous P."/>
            <person name="Grigoriev I."/>
        </authorList>
    </citation>
    <scope>NUCLEOTIDE SEQUENCE</scope>
    <source>
        <strain evidence="1">CBS 525.71</strain>
    </source>
</reference>
<name>A0ACB6RY67_9PLEO</name>
<proteinExistence type="predicted"/>
<accession>A0ACB6RY67</accession>
<evidence type="ECO:0000313" key="1">
    <source>
        <dbReference type="EMBL" id="KAF2625884.1"/>
    </source>
</evidence>
<organism evidence="1 2">
    <name type="scientific">Macroventuria anomochaeta</name>
    <dbReference type="NCBI Taxonomy" id="301207"/>
    <lineage>
        <taxon>Eukaryota</taxon>
        <taxon>Fungi</taxon>
        <taxon>Dikarya</taxon>
        <taxon>Ascomycota</taxon>
        <taxon>Pezizomycotina</taxon>
        <taxon>Dothideomycetes</taxon>
        <taxon>Pleosporomycetidae</taxon>
        <taxon>Pleosporales</taxon>
        <taxon>Pleosporineae</taxon>
        <taxon>Didymellaceae</taxon>
        <taxon>Macroventuria</taxon>
    </lineage>
</organism>